<protein>
    <submittedName>
        <fullName evidence="2">Isochorismate synthase</fullName>
    </submittedName>
</protein>
<dbReference type="InterPro" id="IPR005801">
    <property type="entry name" value="ADC_synthase"/>
</dbReference>
<keyword evidence="3" id="KW-1185">Reference proteome</keyword>
<dbReference type="EMBL" id="SLXM01000002">
    <property type="protein sequence ID" value="TCP26827.1"/>
    <property type="molecule type" value="Genomic_DNA"/>
</dbReference>
<dbReference type="InterPro" id="IPR015890">
    <property type="entry name" value="Chorismate_C"/>
</dbReference>
<dbReference type="AlphaFoldDB" id="A0A4R2NXP9"/>
<gene>
    <name evidence="2" type="ORF">EV195_102169</name>
</gene>
<proteinExistence type="predicted"/>
<reference evidence="2 3" key="1">
    <citation type="submission" date="2019-03" db="EMBL/GenBank/DDBJ databases">
        <title>Genomic Encyclopedia of Type Strains, Phase IV (KMG-IV): sequencing the most valuable type-strain genomes for metagenomic binning, comparative biology and taxonomic classification.</title>
        <authorList>
            <person name="Goeker M."/>
        </authorList>
    </citation>
    <scope>NUCLEOTIDE SEQUENCE [LARGE SCALE GENOMIC DNA]</scope>
    <source>
        <strain evidence="2 3">DSM 14836</strain>
    </source>
</reference>
<accession>A0A4R2NXP9</accession>
<dbReference type="Gene3D" id="3.60.120.10">
    <property type="entry name" value="Anthranilate synthase"/>
    <property type="match status" value="1"/>
</dbReference>
<sequence>MKILENIESALSKDLPFVIYKTPNSDFLQAFFQEDVGVHYSQDYSESGFIFAPFDSENKAILFPEKNSIIQQERITFDVNFQDTQKVLENKSQKEFHVGLVSKAVDAIKDNQFLKLVMSRAEEVLLEDGFSEIATFKKLVQKYPTAFVYFWYHPKIGKWMGATPETLVATKNKDYRTMSLAGTQVYQENISPSWSSKEVEEQYIVTDFIKSKLESISEELSISELETIRIGGLLHLRTMVKGEMKNTVSDIINVLHPTPAVCGLPKESAKQFILEKEGYNRQFYTGFLGELNLNTNTETIESNLFVNLRCMQLHANFTAKIYVGGGITKDSVPEKEWLETVQKSGAMKSVL</sequence>
<dbReference type="Proteomes" id="UP000294564">
    <property type="component" value="Unassembled WGS sequence"/>
</dbReference>
<dbReference type="SUPFAM" id="SSF56322">
    <property type="entry name" value="ADC synthase"/>
    <property type="match status" value="1"/>
</dbReference>
<evidence type="ECO:0000313" key="2">
    <source>
        <dbReference type="EMBL" id="TCP26827.1"/>
    </source>
</evidence>
<dbReference type="RefSeq" id="WP_207899768.1">
    <property type="nucleotide sequence ID" value="NZ_SLXM01000002.1"/>
</dbReference>
<dbReference type="Pfam" id="PF00425">
    <property type="entry name" value="Chorismate_bind"/>
    <property type="match status" value="1"/>
</dbReference>
<comment type="caution">
    <text evidence="2">The sequence shown here is derived from an EMBL/GenBank/DDBJ whole genome shotgun (WGS) entry which is preliminary data.</text>
</comment>
<evidence type="ECO:0000313" key="3">
    <source>
        <dbReference type="Proteomes" id="UP000294564"/>
    </source>
</evidence>
<evidence type="ECO:0000259" key="1">
    <source>
        <dbReference type="Pfam" id="PF00425"/>
    </source>
</evidence>
<feature type="domain" description="Chorismate-utilising enzyme C-terminal" evidence="1">
    <location>
        <begin position="99"/>
        <end position="343"/>
    </location>
</feature>
<dbReference type="PANTHER" id="PTHR42839:SF2">
    <property type="entry name" value="ISOCHORISMATE SYNTHASE ENTC"/>
    <property type="match status" value="1"/>
</dbReference>
<dbReference type="PANTHER" id="PTHR42839">
    <property type="entry name" value="ISOCHORISMATE SYNTHASE ENTC"/>
    <property type="match status" value="1"/>
</dbReference>
<name>A0A4R2NXP9_9FLAO</name>
<organism evidence="2 3">
    <name type="scientific">Tenacibaculum skagerrakense</name>
    <dbReference type="NCBI Taxonomy" id="186571"/>
    <lineage>
        <taxon>Bacteria</taxon>
        <taxon>Pseudomonadati</taxon>
        <taxon>Bacteroidota</taxon>
        <taxon>Flavobacteriia</taxon>
        <taxon>Flavobacteriales</taxon>
        <taxon>Flavobacteriaceae</taxon>
        <taxon>Tenacibaculum</taxon>
    </lineage>
</organism>